<dbReference type="Gene3D" id="1.10.510.10">
    <property type="entry name" value="Transferase(Phosphotransferase) domain 1"/>
    <property type="match status" value="1"/>
</dbReference>
<dbReference type="SUPFAM" id="SSF56112">
    <property type="entry name" value="Protein kinase-like (PK-like)"/>
    <property type="match status" value="1"/>
</dbReference>
<keyword evidence="4" id="KW-0067">ATP-binding</keyword>
<evidence type="ECO:0000313" key="7">
    <source>
        <dbReference type="EMBL" id="KZO95431.1"/>
    </source>
</evidence>
<evidence type="ECO:0000313" key="8">
    <source>
        <dbReference type="Proteomes" id="UP000076738"/>
    </source>
</evidence>
<dbReference type="PROSITE" id="PS50011">
    <property type="entry name" value="PROTEIN_KINASE_DOM"/>
    <property type="match status" value="1"/>
</dbReference>
<dbReference type="AlphaFoldDB" id="A0A167L882"/>
<gene>
    <name evidence="7" type="ORF">CALVIDRAFT_564835</name>
</gene>
<dbReference type="PROSITE" id="PS00108">
    <property type="entry name" value="PROTEIN_KINASE_ST"/>
    <property type="match status" value="1"/>
</dbReference>
<dbReference type="GO" id="GO:0005737">
    <property type="term" value="C:cytoplasm"/>
    <property type="evidence" value="ECO:0007669"/>
    <property type="project" value="TreeGrafter"/>
</dbReference>
<keyword evidence="8" id="KW-1185">Reference proteome</keyword>
<dbReference type="InterPro" id="IPR000719">
    <property type="entry name" value="Prot_kinase_dom"/>
</dbReference>
<reference evidence="7 8" key="1">
    <citation type="journal article" date="2016" name="Mol. Biol. Evol.">
        <title>Comparative Genomics of Early-Diverging Mushroom-Forming Fungi Provides Insights into the Origins of Lignocellulose Decay Capabilities.</title>
        <authorList>
            <person name="Nagy L.G."/>
            <person name="Riley R."/>
            <person name="Tritt A."/>
            <person name="Adam C."/>
            <person name="Daum C."/>
            <person name="Floudas D."/>
            <person name="Sun H."/>
            <person name="Yadav J.S."/>
            <person name="Pangilinan J."/>
            <person name="Larsson K.H."/>
            <person name="Matsuura K."/>
            <person name="Barry K."/>
            <person name="Labutti K."/>
            <person name="Kuo R."/>
            <person name="Ohm R.A."/>
            <person name="Bhattacharya S.S."/>
            <person name="Shirouzu T."/>
            <person name="Yoshinaga Y."/>
            <person name="Martin F.M."/>
            <person name="Grigoriev I.V."/>
            <person name="Hibbett D.S."/>
        </authorList>
    </citation>
    <scope>NUCLEOTIDE SEQUENCE [LARGE SCALE GENOMIC DNA]</scope>
    <source>
        <strain evidence="7 8">TUFC12733</strain>
    </source>
</reference>
<organism evidence="7 8">
    <name type="scientific">Calocera viscosa (strain TUFC12733)</name>
    <dbReference type="NCBI Taxonomy" id="1330018"/>
    <lineage>
        <taxon>Eukaryota</taxon>
        <taxon>Fungi</taxon>
        <taxon>Dikarya</taxon>
        <taxon>Basidiomycota</taxon>
        <taxon>Agaricomycotina</taxon>
        <taxon>Dacrymycetes</taxon>
        <taxon>Dacrymycetales</taxon>
        <taxon>Dacrymycetaceae</taxon>
        <taxon>Calocera</taxon>
    </lineage>
</organism>
<sequence>MHVPRLYAYGRDKHFEYIAMELCGPPLGGCVMPVSEIFEPALQLLDGLEAIHSAGILYGDIKPKNILLCPSRPGVPQRAVICDFGLARSLSSAASAGATHFIGSLHYGSRLDPPTT</sequence>
<dbReference type="InterPro" id="IPR050339">
    <property type="entry name" value="CC_SR_Kinase"/>
</dbReference>
<dbReference type="STRING" id="1330018.A0A167L882"/>
<dbReference type="InterPro" id="IPR011009">
    <property type="entry name" value="Kinase-like_dom_sf"/>
</dbReference>
<evidence type="ECO:0000256" key="3">
    <source>
        <dbReference type="ARBA" id="ARBA00022777"/>
    </source>
</evidence>
<dbReference type="InterPro" id="IPR008271">
    <property type="entry name" value="Ser/Thr_kinase_AS"/>
</dbReference>
<protein>
    <submittedName>
        <fullName evidence="7">Kinase-like protein</fullName>
    </submittedName>
</protein>
<keyword evidence="1" id="KW-0808">Transferase</keyword>
<keyword evidence="2" id="KW-0547">Nucleotide-binding</keyword>
<dbReference type="Pfam" id="PF00069">
    <property type="entry name" value="Pkinase"/>
    <property type="match status" value="1"/>
</dbReference>
<evidence type="ECO:0000256" key="4">
    <source>
        <dbReference type="ARBA" id="ARBA00022840"/>
    </source>
</evidence>
<dbReference type="OrthoDB" id="5579860at2759"/>
<dbReference type="GO" id="GO:0005524">
    <property type="term" value="F:ATP binding"/>
    <property type="evidence" value="ECO:0007669"/>
    <property type="project" value="UniProtKB-KW"/>
</dbReference>
<keyword evidence="3 7" id="KW-0418">Kinase</keyword>
<dbReference type="GO" id="GO:0005634">
    <property type="term" value="C:nucleus"/>
    <property type="evidence" value="ECO:0007669"/>
    <property type="project" value="TreeGrafter"/>
</dbReference>
<evidence type="ECO:0000259" key="6">
    <source>
        <dbReference type="PROSITE" id="PS50011"/>
    </source>
</evidence>
<proteinExistence type="inferred from homology"/>
<accession>A0A167L882</accession>
<evidence type="ECO:0000256" key="2">
    <source>
        <dbReference type="ARBA" id="ARBA00022741"/>
    </source>
</evidence>
<dbReference type="EMBL" id="KV417289">
    <property type="protein sequence ID" value="KZO95431.1"/>
    <property type="molecule type" value="Genomic_DNA"/>
</dbReference>
<comment type="similarity">
    <text evidence="5">Belongs to the protein kinase superfamily. Ser/Thr protein kinase family. GCN2 subfamily.</text>
</comment>
<dbReference type="PANTHER" id="PTHR11042">
    <property type="entry name" value="EUKARYOTIC TRANSLATION INITIATION FACTOR 2-ALPHA KINASE EIF2-ALPHA KINASE -RELATED"/>
    <property type="match status" value="1"/>
</dbReference>
<evidence type="ECO:0000256" key="5">
    <source>
        <dbReference type="ARBA" id="ARBA00037982"/>
    </source>
</evidence>
<dbReference type="GO" id="GO:0004672">
    <property type="term" value="F:protein kinase activity"/>
    <property type="evidence" value="ECO:0007669"/>
    <property type="project" value="InterPro"/>
</dbReference>
<evidence type="ECO:0000256" key="1">
    <source>
        <dbReference type="ARBA" id="ARBA00022679"/>
    </source>
</evidence>
<feature type="domain" description="Protein kinase" evidence="6">
    <location>
        <begin position="1"/>
        <end position="116"/>
    </location>
</feature>
<name>A0A167L882_CALVF</name>
<dbReference type="Proteomes" id="UP000076738">
    <property type="component" value="Unassembled WGS sequence"/>
</dbReference>